<dbReference type="Proteomes" id="UP000053105">
    <property type="component" value="Unassembled WGS sequence"/>
</dbReference>
<feature type="compositionally biased region" description="Low complexity" evidence="1">
    <location>
        <begin position="94"/>
        <end position="107"/>
    </location>
</feature>
<feature type="compositionally biased region" description="Basic and acidic residues" evidence="1">
    <location>
        <begin position="43"/>
        <end position="56"/>
    </location>
</feature>
<sequence length="141" mass="16264">MHGCLWNNTTERRSDLINNKPPNSNIRAGRQFKTRQPDSVQQDSKDQFAKREKVPSQRESAQIRRKVLERVKARVLSSRPGGEQTTPVRAPCYSNTSRTTNNDDSSTPPREPLILQVWKLAPMRVWSSTSQYLCSQLQQQR</sequence>
<feature type="region of interest" description="Disordered" evidence="1">
    <location>
        <begin position="1"/>
        <end position="110"/>
    </location>
</feature>
<gene>
    <name evidence="2" type="ORF">WN51_03632</name>
</gene>
<accession>A0A0N1ITE6</accession>
<name>A0A0N1ITE6_9HYME</name>
<protein>
    <submittedName>
        <fullName evidence="2">Uncharacterized protein</fullName>
    </submittedName>
</protein>
<dbReference type="AlphaFoldDB" id="A0A0N1ITE6"/>
<feature type="compositionally biased region" description="Polar residues" evidence="1">
    <location>
        <begin position="16"/>
        <end position="26"/>
    </location>
</feature>
<organism evidence="2 3">
    <name type="scientific">Melipona quadrifasciata</name>
    <dbReference type="NCBI Taxonomy" id="166423"/>
    <lineage>
        <taxon>Eukaryota</taxon>
        <taxon>Metazoa</taxon>
        <taxon>Ecdysozoa</taxon>
        <taxon>Arthropoda</taxon>
        <taxon>Hexapoda</taxon>
        <taxon>Insecta</taxon>
        <taxon>Pterygota</taxon>
        <taxon>Neoptera</taxon>
        <taxon>Endopterygota</taxon>
        <taxon>Hymenoptera</taxon>
        <taxon>Apocrita</taxon>
        <taxon>Aculeata</taxon>
        <taxon>Apoidea</taxon>
        <taxon>Anthophila</taxon>
        <taxon>Apidae</taxon>
        <taxon>Melipona</taxon>
    </lineage>
</organism>
<evidence type="ECO:0000313" key="2">
    <source>
        <dbReference type="EMBL" id="KOX71821.1"/>
    </source>
</evidence>
<dbReference type="EMBL" id="KQ435829">
    <property type="protein sequence ID" value="KOX71821.1"/>
    <property type="molecule type" value="Genomic_DNA"/>
</dbReference>
<proteinExistence type="predicted"/>
<keyword evidence="3" id="KW-1185">Reference proteome</keyword>
<reference evidence="2 3" key="1">
    <citation type="submission" date="2015-07" db="EMBL/GenBank/DDBJ databases">
        <title>The genome of Melipona quadrifasciata.</title>
        <authorList>
            <person name="Pan H."/>
            <person name="Kapheim K."/>
        </authorList>
    </citation>
    <scope>NUCLEOTIDE SEQUENCE [LARGE SCALE GENOMIC DNA]</scope>
    <source>
        <strain evidence="2">0111107301</strain>
        <tissue evidence="2">Whole body</tissue>
    </source>
</reference>
<evidence type="ECO:0000256" key="1">
    <source>
        <dbReference type="SAM" id="MobiDB-lite"/>
    </source>
</evidence>
<evidence type="ECO:0000313" key="3">
    <source>
        <dbReference type="Proteomes" id="UP000053105"/>
    </source>
</evidence>